<keyword evidence="2" id="KW-1185">Reference proteome</keyword>
<organism evidence="1 2">
    <name type="scientific">Prymnesium parvum</name>
    <name type="common">Toxic golden alga</name>
    <dbReference type="NCBI Taxonomy" id="97485"/>
    <lineage>
        <taxon>Eukaryota</taxon>
        <taxon>Haptista</taxon>
        <taxon>Haptophyta</taxon>
        <taxon>Prymnesiophyceae</taxon>
        <taxon>Prymnesiales</taxon>
        <taxon>Prymnesiaceae</taxon>
        <taxon>Prymnesium</taxon>
    </lineage>
</organism>
<dbReference type="Proteomes" id="UP001515480">
    <property type="component" value="Unassembled WGS sequence"/>
</dbReference>
<accession>A0AB34JPY4</accession>
<comment type="caution">
    <text evidence="1">The sequence shown here is derived from an EMBL/GenBank/DDBJ whole genome shotgun (WGS) entry which is preliminary data.</text>
</comment>
<dbReference type="Pfam" id="PF11326">
    <property type="entry name" value="PANTS-like"/>
    <property type="match status" value="1"/>
</dbReference>
<dbReference type="AlphaFoldDB" id="A0AB34JPY4"/>
<dbReference type="PANTHER" id="PTHR28052:SF1">
    <property type="entry name" value="UPF0545 PROTEIN C22ORF39"/>
    <property type="match status" value="1"/>
</dbReference>
<evidence type="ECO:0008006" key="3">
    <source>
        <dbReference type="Google" id="ProtNLM"/>
    </source>
</evidence>
<dbReference type="InterPro" id="IPR021475">
    <property type="entry name" value="Pants/Emi1-like"/>
</dbReference>
<reference evidence="1 2" key="1">
    <citation type="journal article" date="2024" name="Science">
        <title>Giant polyketide synthase enzymes in the biosynthesis of giant marine polyether toxins.</title>
        <authorList>
            <person name="Fallon T.R."/>
            <person name="Shende V.V."/>
            <person name="Wierzbicki I.H."/>
            <person name="Pendleton A.L."/>
            <person name="Watervoot N.F."/>
            <person name="Auber R.P."/>
            <person name="Gonzalez D.J."/>
            <person name="Wisecaver J.H."/>
            <person name="Moore B.S."/>
        </authorList>
    </citation>
    <scope>NUCLEOTIDE SEQUENCE [LARGE SCALE GENOMIC DNA]</scope>
    <source>
        <strain evidence="1 2">12B1</strain>
    </source>
</reference>
<proteinExistence type="predicted"/>
<evidence type="ECO:0000313" key="1">
    <source>
        <dbReference type="EMBL" id="KAL1524058.1"/>
    </source>
</evidence>
<evidence type="ECO:0000313" key="2">
    <source>
        <dbReference type="Proteomes" id="UP001515480"/>
    </source>
</evidence>
<protein>
    <recommendedName>
        <fullName evidence="3">COX assembly mitochondrial protein</fullName>
    </recommendedName>
</protein>
<name>A0AB34JPY4_PRYPA</name>
<sequence>MGERGETLDERIARQRAQHSCLKRLDELMYCMTITNQLSKYYRDGQYDNCPERFNRWSTCLKMKLSKDHVALALEEKEWRESVSGEHVFMFKPQYREEAHKRYGVPLPRT</sequence>
<dbReference type="EMBL" id="JBGBPQ010000005">
    <property type="protein sequence ID" value="KAL1524058.1"/>
    <property type="molecule type" value="Genomic_DNA"/>
</dbReference>
<gene>
    <name evidence="1" type="ORF">AB1Y20_018969</name>
</gene>
<dbReference type="PANTHER" id="PTHR28052">
    <property type="entry name" value="UPF0545 PROTEIN C22ORF39"/>
    <property type="match status" value="1"/>
</dbReference>